<dbReference type="NCBIfam" id="NF004130">
    <property type="entry name" value="PRK05618.1-5"/>
    <property type="match status" value="1"/>
</dbReference>
<dbReference type="GO" id="GO:0022625">
    <property type="term" value="C:cytosolic large ribosomal subunit"/>
    <property type="evidence" value="ECO:0007669"/>
    <property type="project" value="TreeGrafter"/>
</dbReference>
<reference evidence="9" key="1">
    <citation type="submission" date="2016-02" db="EMBL/GenBank/DDBJ databases">
        <title>Halorhodospira halochloris DSM-1059 complete genome, version 2.</title>
        <authorList>
            <person name="Tsukatani Y."/>
        </authorList>
    </citation>
    <scope>NUCLEOTIDE SEQUENCE</scope>
    <source>
        <strain evidence="9">DSM 1059</strain>
    </source>
</reference>
<sequence length="208" mass="22951">MTVEMTLDAHPRSETGRGAMRRLRRARRVPGIVYGAGKEPQPVAIDNDQLYRLLEEESFFSSILELKIGSEKTQAIVKDMQRHPYKPLVQHIDLQRVQSDRKIFVQVPLHIHGEEVSPGVKKGGVLHHDMLDIEVVCYPQDLPTHIDVDVSKLDVGKAVHISELHLPSGVESAALQHGVGHDAPVVSVQATRKTRGGDSGGEESAESE</sequence>
<dbReference type="InterPro" id="IPR020930">
    <property type="entry name" value="Ribosomal_uL5_bac-type"/>
</dbReference>
<feature type="region of interest" description="Disordered" evidence="6">
    <location>
        <begin position="181"/>
        <end position="208"/>
    </location>
</feature>
<dbReference type="Pfam" id="PF01386">
    <property type="entry name" value="Ribosomal_L25p"/>
    <property type="match status" value="1"/>
</dbReference>
<accession>A0A0X8X6E4</accession>
<evidence type="ECO:0000256" key="4">
    <source>
        <dbReference type="ARBA" id="ARBA00023274"/>
    </source>
</evidence>
<dbReference type="InterPro" id="IPR037121">
    <property type="entry name" value="Ribosomal_bL25_C"/>
</dbReference>
<evidence type="ECO:0000256" key="6">
    <source>
        <dbReference type="SAM" id="MobiDB-lite"/>
    </source>
</evidence>
<dbReference type="InterPro" id="IPR020055">
    <property type="entry name" value="Ribosomal_bL25_short"/>
</dbReference>
<dbReference type="Proteomes" id="UP000218890">
    <property type="component" value="Chromosome"/>
</dbReference>
<keyword evidence="1 5" id="KW-0699">rRNA-binding</keyword>
<keyword evidence="4 5" id="KW-0687">Ribonucleoprotein</keyword>
<dbReference type="NCBIfam" id="TIGR00731">
    <property type="entry name" value="bL25_bact_ctc"/>
    <property type="match status" value="1"/>
</dbReference>
<dbReference type="CDD" id="cd00495">
    <property type="entry name" value="Ribosomal_L25_TL5_CTC"/>
    <property type="match status" value="1"/>
</dbReference>
<keyword evidence="3 5" id="KW-0689">Ribosomal protein</keyword>
<evidence type="ECO:0000256" key="3">
    <source>
        <dbReference type="ARBA" id="ARBA00022980"/>
    </source>
</evidence>
<dbReference type="GO" id="GO:0003735">
    <property type="term" value="F:structural constituent of ribosome"/>
    <property type="evidence" value="ECO:0007669"/>
    <property type="project" value="InterPro"/>
</dbReference>
<dbReference type="AlphaFoldDB" id="A0A0X8X6E4"/>
<dbReference type="PANTHER" id="PTHR33284">
    <property type="entry name" value="RIBOSOMAL PROTEIN L25/GLN-TRNA SYNTHETASE, ANTI-CODON-BINDING DOMAIN-CONTAINING PROTEIN"/>
    <property type="match status" value="1"/>
</dbReference>
<dbReference type="InterPro" id="IPR001021">
    <property type="entry name" value="Ribosomal_bL25_long"/>
</dbReference>
<dbReference type="SUPFAM" id="SSF50715">
    <property type="entry name" value="Ribosomal protein L25-like"/>
    <property type="match status" value="1"/>
</dbReference>
<dbReference type="RefSeq" id="WP_096406373.1">
    <property type="nucleotide sequence ID" value="NZ_AP017372.2"/>
</dbReference>
<evidence type="ECO:0000256" key="5">
    <source>
        <dbReference type="HAMAP-Rule" id="MF_01334"/>
    </source>
</evidence>
<evidence type="ECO:0000313" key="9">
    <source>
        <dbReference type="EMBL" id="BAU56474.1"/>
    </source>
</evidence>
<dbReference type="OrthoDB" id="9806411at2"/>
<dbReference type="Pfam" id="PF14693">
    <property type="entry name" value="Ribosomal_TL5_C"/>
    <property type="match status" value="1"/>
</dbReference>
<comment type="similarity">
    <text evidence="5">Belongs to the bacterial ribosomal protein bL25 family. CTC subfamily.</text>
</comment>
<dbReference type="EMBL" id="AP017372">
    <property type="protein sequence ID" value="BAU56474.1"/>
    <property type="molecule type" value="Genomic_DNA"/>
</dbReference>
<organism evidence="9 10">
    <name type="scientific">Halorhodospira halochloris</name>
    <name type="common">Ectothiorhodospira halochloris</name>
    <dbReference type="NCBI Taxonomy" id="1052"/>
    <lineage>
        <taxon>Bacteria</taxon>
        <taxon>Pseudomonadati</taxon>
        <taxon>Pseudomonadota</taxon>
        <taxon>Gammaproteobacteria</taxon>
        <taxon>Chromatiales</taxon>
        <taxon>Ectothiorhodospiraceae</taxon>
        <taxon>Halorhodospira</taxon>
    </lineage>
</organism>
<protein>
    <recommendedName>
        <fullName evidence="5">Large ribosomal subunit protein bL25</fullName>
    </recommendedName>
    <alternativeName>
        <fullName evidence="5">General stress protein CTC</fullName>
    </alternativeName>
</protein>
<evidence type="ECO:0000313" key="10">
    <source>
        <dbReference type="Proteomes" id="UP000218890"/>
    </source>
</evidence>
<gene>
    <name evidence="5 9" type="primary">rplY</name>
    <name evidence="5" type="synonym">ctc</name>
    <name evidence="9" type="ORF">HH1059_24030</name>
</gene>
<dbReference type="Gene3D" id="2.40.240.10">
    <property type="entry name" value="Ribosomal Protein L25, Chain P"/>
    <property type="match status" value="1"/>
</dbReference>
<feature type="domain" description="Large ribosomal subunit protein bL25 L25" evidence="7">
    <location>
        <begin position="7"/>
        <end position="94"/>
    </location>
</feature>
<dbReference type="PANTHER" id="PTHR33284:SF1">
    <property type="entry name" value="RIBOSOMAL PROTEIN L25_GLN-TRNA SYNTHETASE, ANTI-CODON-BINDING DOMAIN-CONTAINING PROTEIN"/>
    <property type="match status" value="1"/>
</dbReference>
<dbReference type="InterPro" id="IPR029751">
    <property type="entry name" value="Ribosomal_L25_dom"/>
</dbReference>
<dbReference type="GO" id="GO:0006412">
    <property type="term" value="P:translation"/>
    <property type="evidence" value="ECO:0007669"/>
    <property type="project" value="UniProtKB-UniRule"/>
</dbReference>
<evidence type="ECO:0000259" key="7">
    <source>
        <dbReference type="Pfam" id="PF01386"/>
    </source>
</evidence>
<dbReference type="HAMAP" id="MF_01336">
    <property type="entry name" value="Ribosomal_bL25"/>
    <property type="match status" value="1"/>
</dbReference>
<dbReference type="NCBIfam" id="NF004128">
    <property type="entry name" value="PRK05618.1-2"/>
    <property type="match status" value="1"/>
</dbReference>
<dbReference type="InterPro" id="IPR020057">
    <property type="entry name" value="Ribosomal_bL25_b-dom"/>
</dbReference>
<comment type="subunit">
    <text evidence="5">Part of the 50S ribosomal subunit; part of the 5S rRNA/L5/L18/L25 subcomplex. Contacts the 5S rRNA. Binds to the 5S rRNA independently of L5 and L18.</text>
</comment>
<feature type="domain" description="Large ribosomal subunit protein bL25 beta" evidence="8">
    <location>
        <begin position="102"/>
        <end position="192"/>
    </location>
</feature>
<evidence type="ECO:0000256" key="1">
    <source>
        <dbReference type="ARBA" id="ARBA00022730"/>
    </source>
</evidence>
<dbReference type="InterPro" id="IPR011035">
    <property type="entry name" value="Ribosomal_bL25/Gln-tRNA_synth"/>
</dbReference>
<dbReference type="KEGG" id="hhk:HH1059_24030"/>
<keyword evidence="10" id="KW-1185">Reference proteome</keyword>
<evidence type="ECO:0000256" key="2">
    <source>
        <dbReference type="ARBA" id="ARBA00022884"/>
    </source>
</evidence>
<dbReference type="InterPro" id="IPR020056">
    <property type="entry name" value="Rbsml_bL25/Gln-tRNA_synth_N"/>
</dbReference>
<dbReference type="HAMAP" id="MF_01334">
    <property type="entry name" value="Ribosomal_bL25_CTC"/>
    <property type="match status" value="1"/>
</dbReference>
<dbReference type="GO" id="GO:0008097">
    <property type="term" value="F:5S rRNA binding"/>
    <property type="evidence" value="ECO:0007669"/>
    <property type="project" value="InterPro"/>
</dbReference>
<dbReference type="Gene3D" id="2.170.120.20">
    <property type="entry name" value="Ribosomal protein L25, beta domain"/>
    <property type="match status" value="1"/>
</dbReference>
<proteinExistence type="inferred from homology"/>
<name>A0A0X8X6E4_HALHR</name>
<dbReference type="NCBIfam" id="NF004612">
    <property type="entry name" value="PRK05943.1"/>
    <property type="match status" value="1"/>
</dbReference>
<comment type="function">
    <text evidence="5">This is one of the proteins that binds to the 5S RNA in the ribosome where it forms part of the central protuberance.</text>
</comment>
<keyword evidence="2 5" id="KW-0694">RNA-binding</keyword>
<evidence type="ECO:0000259" key="8">
    <source>
        <dbReference type="Pfam" id="PF14693"/>
    </source>
</evidence>